<sequence>MQIKRRLKLPDPVRINRYKRVPELGPKLLFFSGGTALNGISRTLKAYTHNSAHLITPFDSGGSSAILRQAFDMPAIGDVRSRLMALADESLLGHPEVYQLFSHRLPKTASHTTLRHELAGLVGGSHPLIAAVPMPMRGLIQNQFHYFALAMPEDFDLRGASLGNLILAGGYLNNNRELDPIVFLFSKLVNTLGHVTVSTNEKLHLAARLEDGRIIVGQHMMTGKEVDPITSPIIDVFLTTSLDSMEPVDVPFPLRRQDLVLEADLICYPPGSFFSSVLANLLPRGVGRTIAENGNPKVYVPSLGTDPELTGISPTQAVERLISQLKKDAGASTPTSQLLNFIVADTCFADYLDIGILKDHKIELVALPLARKNEPGKYDSQKLVDVLLSLT</sequence>
<dbReference type="Proteomes" id="UP000185783">
    <property type="component" value="Unassembled WGS sequence"/>
</dbReference>
<gene>
    <name evidence="1" type="ORF">A3843_05665</name>
</gene>
<dbReference type="Pfam" id="PF01933">
    <property type="entry name" value="CofD"/>
    <property type="match status" value="1"/>
</dbReference>
<accession>A0A1U7JJU6</accession>
<dbReference type="InterPro" id="IPR002882">
    <property type="entry name" value="CofD"/>
</dbReference>
<organism evidence="1 2">
    <name type="scientific">Pseudovibrio exalbescens</name>
    <dbReference type="NCBI Taxonomy" id="197461"/>
    <lineage>
        <taxon>Bacteria</taxon>
        <taxon>Pseudomonadati</taxon>
        <taxon>Pseudomonadota</taxon>
        <taxon>Alphaproteobacteria</taxon>
        <taxon>Hyphomicrobiales</taxon>
        <taxon>Stappiaceae</taxon>
        <taxon>Pseudovibrio</taxon>
    </lineage>
</organism>
<dbReference type="SUPFAM" id="SSF142338">
    <property type="entry name" value="CofD-like"/>
    <property type="match status" value="1"/>
</dbReference>
<reference evidence="1 2" key="1">
    <citation type="submission" date="2016-03" db="EMBL/GenBank/DDBJ databases">
        <title>Genome sequence of Nesiotobacter sp. nov., a moderately halophilic alphaproteobacterium isolated from the Yellow Sea, China.</title>
        <authorList>
            <person name="Zhang G."/>
            <person name="Zhang R."/>
        </authorList>
    </citation>
    <scope>NUCLEOTIDE SEQUENCE [LARGE SCALE GENOMIC DNA]</scope>
    <source>
        <strain evidence="1 2">WB1-6</strain>
    </source>
</reference>
<evidence type="ECO:0008006" key="3">
    <source>
        <dbReference type="Google" id="ProtNLM"/>
    </source>
</evidence>
<keyword evidence="2" id="KW-1185">Reference proteome</keyword>
<dbReference type="STRING" id="197461.A3843_05665"/>
<dbReference type="EMBL" id="LVVZ01000009">
    <property type="protein sequence ID" value="OKL44987.1"/>
    <property type="molecule type" value="Genomic_DNA"/>
</dbReference>
<protein>
    <recommendedName>
        <fullName evidence="3">Gluconeogenesis factor</fullName>
    </recommendedName>
</protein>
<dbReference type="NCBIfam" id="TIGR04357">
    <property type="entry name" value="CofD_rel_GAK"/>
    <property type="match status" value="1"/>
</dbReference>
<dbReference type="Gene3D" id="3.40.50.10680">
    <property type="entry name" value="CofD-like domains"/>
    <property type="match status" value="1"/>
</dbReference>
<dbReference type="CDD" id="cd07187">
    <property type="entry name" value="YvcK_like"/>
    <property type="match status" value="1"/>
</dbReference>
<evidence type="ECO:0000313" key="2">
    <source>
        <dbReference type="Proteomes" id="UP000185783"/>
    </source>
</evidence>
<dbReference type="InterPro" id="IPR038136">
    <property type="entry name" value="CofD-like_dom_sf"/>
</dbReference>
<evidence type="ECO:0000313" key="1">
    <source>
        <dbReference type="EMBL" id="OKL44987.1"/>
    </source>
</evidence>
<dbReference type="RefSeq" id="WP_028482306.1">
    <property type="nucleotide sequence ID" value="NZ_LVVZ01000009.1"/>
</dbReference>
<dbReference type="PANTHER" id="PTHR31240">
    <property type="entry name" value="MATERNAL EFFECT EMBRYO ARREST 18"/>
    <property type="match status" value="1"/>
</dbReference>
<comment type="caution">
    <text evidence="1">The sequence shown here is derived from an EMBL/GenBank/DDBJ whole genome shotgun (WGS) entry which is preliminary data.</text>
</comment>
<dbReference type="PANTHER" id="PTHR31240:SF0">
    <property type="entry name" value="MATERNAL EFFECT EMBRYO ARREST 18"/>
    <property type="match status" value="1"/>
</dbReference>
<name>A0A1U7JJU6_9HYPH</name>
<dbReference type="AlphaFoldDB" id="A0A1U7JJU6"/>
<dbReference type="InterPro" id="IPR027591">
    <property type="entry name" value="CofD-rel_GAK"/>
</dbReference>
<proteinExistence type="predicted"/>
<dbReference type="GO" id="GO:0043743">
    <property type="term" value="F:LPPG:FO 2-phospho-L-lactate transferase activity"/>
    <property type="evidence" value="ECO:0007669"/>
    <property type="project" value="InterPro"/>
</dbReference>